<dbReference type="EMBL" id="CABDUW010000109">
    <property type="protein sequence ID" value="VTJ58845.1"/>
    <property type="molecule type" value="Genomic_DNA"/>
</dbReference>
<dbReference type="InterPro" id="IPR013106">
    <property type="entry name" value="Ig_V-set"/>
</dbReference>
<name>A0A5E4ANX9_MARMO</name>
<keyword evidence="4" id="KW-0675">Receptor</keyword>
<dbReference type="GO" id="GO:0002250">
    <property type="term" value="P:adaptive immune response"/>
    <property type="evidence" value="ECO:0007669"/>
    <property type="project" value="UniProtKB-KW"/>
</dbReference>
<evidence type="ECO:0000256" key="1">
    <source>
        <dbReference type="ARBA" id="ARBA00022729"/>
    </source>
</evidence>
<evidence type="ECO:0000256" key="5">
    <source>
        <dbReference type="ARBA" id="ARBA00023319"/>
    </source>
</evidence>
<dbReference type="SUPFAM" id="SSF48726">
    <property type="entry name" value="Immunoglobulin"/>
    <property type="match status" value="1"/>
</dbReference>
<dbReference type="GO" id="GO:0042605">
    <property type="term" value="F:peptide antigen binding"/>
    <property type="evidence" value="ECO:0007669"/>
    <property type="project" value="TreeGrafter"/>
</dbReference>
<dbReference type="GO" id="GO:0042101">
    <property type="term" value="C:T cell receptor complex"/>
    <property type="evidence" value="ECO:0007669"/>
    <property type="project" value="UniProtKB-KW"/>
</dbReference>
<accession>A0A5E4ANX9</accession>
<dbReference type="AlphaFoldDB" id="A0A5E4ANX9"/>
<sequence>MPQCGPVTASSRFRREPEGPGDGAIFHCVRLGAPGCRPECRSDDQRGRPLGGLREEERDEALEHPSCQCHSWTPSPEMSSVCYPPATTVCAFASTSLCVPDPSASLVEQRPRWVLVPRGQAETLRCILRNSQYPPMSWYQQDLQQQFQWLATLGSPGDKEAISLPGANYLATRVSDTELRLHVTNVTQGRVLFCTCSKDTVRNPPGAFE</sequence>
<comment type="caution">
    <text evidence="9">The sequence shown here is derived from an EMBL/GenBank/DDBJ whole genome shotgun (WGS) entry which is preliminary data.</text>
</comment>
<dbReference type="PANTHER" id="PTHR19343">
    <property type="entry name" value="T CELL RECEPTOR ALPHA VARIABLE 1-2"/>
    <property type="match status" value="1"/>
</dbReference>
<feature type="region of interest" description="Disordered" evidence="7">
    <location>
        <begin position="1"/>
        <end position="21"/>
    </location>
</feature>
<evidence type="ECO:0000313" key="10">
    <source>
        <dbReference type="Proteomes" id="UP000335636"/>
    </source>
</evidence>
<evidence type="ECO:0000256" key="4">
    <source>
        <dbReference type="ARBA" id="ARBA00023170"/>
    </source>
</evidence>
<evidence type="ECO:0000256" key="6">
    <source>
        <dbReference type="ARBA" id="ARBA00043266"/>
    </source>
</evidence>
<dbReference type="PROSITE" id="PS50835">
    <property type="entry name" value="IG_LIKE"/>
    <property type="match status" value="1"/>
</dbReference>
<protein>
    <recommendedName>
        <fullName evidence="8">Ig-like domain-containing protein</fullName>
    </recommendedName>
</protein>
<evidence type="ECO:0000313" key="9">
    <source>
        <dbReference type="EMBL" id="VTJ58845.1"/>
    </source>
</evidence>
<dbReference type="Gene3D" id="2.60.40.10">
    <property type="entry name" value="Immunoglobulins"/>
    <property type="match status" value="1"/>
</dbReference>
<keyword evidence="3" id="KW-1064">Adaptive immunity</keyword>
<evidence type="ECO:0000256" key="7">
    <source>
        <dbReference type="SAM" id="MobiDB-lite"/>
    </source>
</evidence>
<dbReference type="Proteomes" id="UP000335636">
    <property type="component" value="Unassembled WGS sequence"/>
</dbReference>
<dbReference type="PANTHER" id="PTHR19343:SF2">
    <property type="entry name" value="T-CELL RECEPTOR BETA CHAIN V REGION E1"/>
    <property type="match status" value="1"/>
</dbReference>
<keyword evidence="5" id="KW-0393">Immunoglobulin domain</keyword>
<evidence type="ECO:0000256" key="2">
    <source>
        <dbReference type="ARBA" id="ARBA00022859"/>
    </source>
</evidence>
<evidence type="ECO:0000259" key="8">
    <source>
        <dbReference type="PROSITE" id="PS50835"/>
    </source>
</evidence>
<reference evidence="9" key="1">
    <citation type="submission" date="2019-04" db="EMBL/GenBank/DDBJ databases">
        <authorList>
            <person name="Alioto T."/>
            <person name="Alioto T."/>
        </authorList>
    </citation>
    <scope>NUCLEOTIDE SEQUENCE [LARGE SCALE GENOMIC DNA]</scope>
</reference>
<proteinExistence type="predicted"/>
<dbReference type="InterPro" id="IPR013783">
    <property type="entry name" value="Ig-like_fold"/>
</dbReference>
<dbReference type="InterPro" id="IPR007110">
    <property type="entry name" value="Ig-like_dom"/>
</dbReference>
<feature type="domain" description="Ig-like" evidence="8">
    <location>
        <begin position="102"/>
        <end position="209"/>
    </location>
</feature>
<keyword evidence="10" id="KW-1185">Reference proteome</keyword>
<dbReference type="Pfam" id="PF07686">
    <property type="entry name" value="V-set"/>
    <property type="match status" value="1"/>
</dbReference>
<evidence type="ECO:0000256" key="3">
    <source>
        <dbReference type="ARBA" id="ARBA00023130"/>
    </source>
</evidence>
<organism evidence="9 10">
    <name type="scientific">Marmota monax</name>
    <name type="common">Woodchuck</name>
    <dbReference type="NCBI Taxonomy" id="9995"/>
    <lineage>
        <taxon>Eukaryota</taxon>
        <taxon>Metazoa</taxon>
        <taxon>Chordata</taxon>
        <taxon>Craniata</taxon>
        <taxon>Vertebrata</taxon>
        <taxon>Euteleostomi</taxon>
        <taxon>Mammalia</taxon>
        <taxon>Eutheria</taxon>
        <taxon>Euarchontoglires</taxon>
        <taxon>Glires</taxon>
        <taxon>Rodentia</taxon>
        <taxon>Sciuromorpha</taxon>
        <taxon>Sciuridae</taxon>
        <taxon>Xerinae</taxon>
        <taxon>Marmotini</taxon>
        <taxon>Marmota</taxon>
    </lineage>
</organism>
<keyword evidence="6" id="KW-1279">T cell receptor</keyword>
<keyword evidence="2" id="KW-0391">Immunity</keyword>
<dbReference type="InterPro" id="IPR051006">
    <property type="entry name" value="TCR_variable_domain"/>
</dbReference>
<dbReference type="InterPro" id="IPR036179">
    <property type="entry name" value="Ig-like_dom_sf"/>
</dbReference>
<gene>
    <name evidence="9" type="ORF">MONAX_5E036594</name>
</gene>
<keyword evidence="1" id="KW-0732">Signal</keyword>